<dbReference type="PROSITE" id="PS50106">
    <property type="entry name" value="PDZ"/>
    <property type="match status" value="1"/>
</dbReference>
<dbReference type="Gene3D" id="2.30.42.10">
    <property type="match status" value="1"/>
</dbReference>
<dbReference type="PANTHER" id="PTHR23303:SF14">
    <property type="entry name" value="BOS COMPLEX SUBUNIT NOMO1-RELATED"/>
    <property type="match status" value="1"/>
</dbReference>
<evidence type="ECO:0000313" key="4">
    <source>
        <dbReference type="EMBL" id="MDC0716413.1"/>
    </source>
</evidence>
<reference evidence="4 5" key="1">
    <citation type="submission" date="2022-11" db="EMBL/GenBank/DDBJ databases">
        <title>Minimal conservation of predation-associated metabolite biosynthetic gene clusters underscores biosynthetic potential of Myxococcota including descriptions for ten novel species: Archangium lansinium sp. nov., Myxococcus landrumus sp. nov., Nannocystis bai.</title>
        <authorList>
            <person name="Ahearne A."/>
            <person name="Stevens C."/>
            <person name="Dowd S."/>
        </authorList>
    </citation>
    <scope>NUCLEOTIDE SEQUENCE [LARGE SCALE GENOMIC DNA]</scope>
    <source>
        <strain evidence="4 5">BB15-2</strain>
    </source>
</reference>
<dbReference type="InterPro" id="IPR001478">
    <property type="entry name" value="PDZ"/>
</dbReference>
<keyword evidence="1" id="KW-0732">Signal</keyword>
<dbReference type="SUPFAM" id="SSF50156">
    <property type="entry name" value="PDZ domain-like"/>
    <property type="match status" value="1"/>
</dbReference>
<gene>
    <name evidence="4" type="ORF">POL25_05900</name>
</gene>
<comment type="caution">
    <text evidence="4">The sequence shown here is derived from an EMBL/GenBank/DDBJ whole genome shotgun (WGS) entry which is preliminary data.</text>
</comment>
<name>A0ABT5DTE8_9BACT</name>
<feature type="domain" description="PDZ" evidence="3">
    <location>
        <begin position="936"/>
        <end position="1001"/>
    </location>
</feature>
<dbReference type="Proteomes" id="UP001221686">
    <property type="component" value="Unassembled WGS sequence"/>
</dbReference>
<dbReference type="InterPro" id="IPR013784">
    <property type="entry name" value="Carb-bd-like_fold"/>
</dbReference>
<dbReference type="Gene3D" id="2.60.40.1120">
    <property type="entry name" value="Carboxypeptidase-like, regulatory domain"/>
    <property type="match status" value="5"/>
</dbReference>
<dbReference type="SMART" id="SM00228">
    <property type="entry name" value="PDZ"/>
    <property type="match status" value="1"/>
</dbReference>
<dbReference type="SUPFAM" id="SSF49452">
    <property type="entry name" value="Starch-binding domain-like"/>
    <property type="match status" value="5"/>
</dbReference>
<evidence type="ECO:0000259" key="3">
    <source>
        <dbReference type="PROSITE" id="PS50106"/>
    </source>
</evidence>
<dbReference type="Pfam" id="PF13620">
    <property type="entry name" value="CarboxypepD_reg"/>
    <property type="match status" value="5"/>
</dbReference>
<dbReference type="EMBL" id="JAQNDL010000001">
    <property type="protein sequence ID" value="MDC0716413.1"/>
    <property type="molecule type" value="Genomic_DNA"/>
</dbReference>
<dbReference type="SUPFAM" id="SSF49464">
    <property type="entry name" value="Carboxypeptidase regulatory domain-like"/>
    <property type="match status" value="3"/>
</dbReference>
<dbReference type="InterPro" id="IPR036034">
    <property type="entry name" value="PDZ_sf"/>
</dbReference>
<dbReference type="RefSeq" id="WP_272084865.1">
    <property type="nucleotide sequence ID" value="NZ_JAQNDL010000001.1"/>
</dbReference>
<dbReference type="Pfam" id="PF13180">
    <property type="entry name" value="PDZ_2"/>
    <property type="match status" value="1"/>
</dbReference>
<dbReference type="InterPro" id="IPR051417">
    <property type="entry name" value="SDr/BOS_complex"/>
</dbReference>
<evidence type="ECO:0000256" key="2">
    <source>
        <dbReference type="SAM" id="MobiDB-lite"/>
    </source>
</evidence>
<dbReference type="PANTHER" id="PTHR23303">
    <property type="entry name" value="CARBOXYPEPTIDASE REGULATORY REGION-CONTAINING"/>
    <property type="match status" value="1"/>
</dbReference>
<organism evidence="4 5">
    <name type="scientific">Nannocystis bainbridge</name>
    <dbReference type="NCBI Taxonomy" id="2995303"/>
    <lineage>
        <taxon>Bacteria</taxon>
        <taxon>Pseudomonadati</taxon>
        <taxon>Myxococcota</taxon>
        <taxon>Polyangia</taxon>
        <taxon>Nannocystales</taxon>
        <taxon>Nannocystaceae</taxon>
        <taxon>Nannocystis</taxon>
    </lineage>
</organism>
<evidence type="ECO:0000313" key="5">
    <source>
        <dbReference type="Proteomes" id="UP001221686"/>
    </source>
</evidence>
<dbReference type="InterPro" id="IPR008969">
    <property type="entry name" value="CarboxyPept-like_regulatory"/>
</dbReference>
<sequence length="1034" mass="108735">MGGFVASREPLPRIRIRRTLHDCSPLARARIGEIKCPARVRSRRISGECMIVRRRTRIVVGAALAAVTAWLLWSRPTKEPYRDRAAAGAVPEPRVVLSADPEDTGDPRRIGFATISGKVTDPDGRAIAGAQVCAFTSSRRLDVAALRQPTCVETGRDGGYVLAGLWAVRHRVSASAPGHIPAFYVQGEGAARRDTIDLRPAVDVRGIDIVLPGGGVEIRGTIKDLSGGAIEGALVTSGGGIEGTGVAATTSGPEGEFSLWVPPGRPRVRATAEGYADGQDYGVAPGHTFEVFLTPEAVLVGKVVRAGDGSPIEGAEVTAERGDAFAEGGRARTDAGGNFRIDRLAAGAYKPKATTDDVYGVATEQVVLGLGETSAPIVIRAHPAFYVEGRVFVAGGTSCNKGSVRLRDPAQGREHWVEIEADGVAHADGLLPGTYEVTVDCRGFVSAERYEPVVVADANATGLRWEVTRGQAIRGVIVTAKGEPMQGLRLSAHSKQDPAQPRARTIRARDSQSDAQGRFELPGLLPGTYQVYASAINQKRVTPDKPTEVTVPEGQDVEGVRLVAPTSGEVRGEVRDAHGKGLARVGVQFLGARPGPQVTTADDGTFVVREIAPGEYRVLAAKDDVLRAPGAGPDDAQGVKLEVRPGAVETVKLVVEAGSETIVGTVRGEHGEVVPDAFVEAIRESEEWGAAGRGAGLLTGRFDRDSERPRLTDGDGRFSLDGLFPGKYTVRAYRRGGGEAIAEQVAPGSEVVLTIAETGRLGGTVALPGGRAPQEFTVKVEDIRTGFRRMDSFFRTDGAWSFAELPPGTYRVQVSASEGTRTMDMSLGPGEENTGIRVELAAKVTVRGTVVDLEGRPVPGVAVQILESTIVRFGGEPGDKKHVSDAAGRFEVARAPTGLVMVQASPEEAETYASASINTRLEGGPVIELPPIRLVKKAVRSGESGGDLGIGLKQAEPGADPLQRRLTVAVVRPGSPAAAAALQVGDEIVAVGGQDVTGANYYLYWPLTLVSPGTTVRLGLARGVTVELVADAPL</sequence>
<evidence type="ECO:0000256" key="1">
    <source>
        <dbReference type="ARBA" id="ARBA00022729"/>
    </source>
</evidence>
<accession>A0ABT5DTE8</accession>
<keyword evidence="5" id="KW-1185">Reference proteome</keyword>
<proteinExistence type="predicted"/>
<feature type="region of interest" description="Disordered" evidence="2">
    <location>
        <begin position="490"/>
        <end position="513"/>
    </location>
</feature>
<protein>
    <submittedName>
        <fullName evidence="4">Carboxypeptidase regulatory-like domain-containing protein</fullName>
    </submittedName>
</protein>